<evidence type="ECO:0000313" key="9">
    <source>
        <dbReference type="EMBL" id="JAT45496.1"/>
    </source>
</evidence>
<dbReference type="EMBL" id="GDJX01022440">
    <property type="protein sequence ID" value="JAT45496.1"/>
    <property type="molecule type" value="Transcribed_RNA"/>
</dbReference>
<dbReference type="Gene3D" id="1.25.10.10">
    <property type="entry name" value="Leucine-rich Repeat Variant"/>
    <property type="match status" value="1"/>
</dbReference>
<keyword evidence="6" id="KW-0653">Protein transport</keyword>
<gene>
    <name evidence="9" type="primary">CAS_0</name>
    <name evidence="9" type="ORF">g.122469</name>
</gene>
<evidence type="ECO:0000256" key="2">
    <source>
        <dbReference type="ARBA" id="ARBA00004496"/>
    </source>
</evidence>
<evidence type="ECO:0000256" key="5">
    <source>
        <dbReference type="ARBA" id="ARBA00022490"/>
    </source>
</evidence>
<proteinExistence type="inferred from homology"/>
<dbReference type="Pfam" id="PF08506">
    <property type="entry name" value="Cse1"/>
    <property type="match status" value="1"/>
</dbReference>
<organism evidence="9">
    <name type="scientific">Anthurium amnicola</name>
    <dbReference type="NCBI Taxonomy" id="1678845"/>
    <lineage>
        <taxon>Eukaryota</taxon>
        <taxon>Viridiplantae</taxon>
        <taxon>Streptophyta</taxon>
        <taxon>Embryophyta</taxon>
        <taxon>Tracheophyta</taxon>
        <taxon>Spermatophyta</taxon>
        <taxon>Magnoliopsida</taxon>
        <taxon>Liliopsida</taxon>
        <taxon>Araceae</taxon>
        <taxon>Pothoideae</taxon>
        <taxon>Potheae</taxon>
        <taxon>Anthurium</taxon>
    </lineage>
</organism>
<protein>
    <submittedName>
        <fullName evidence="9">Exportin-2</fullName>
    </submittedName>
</protein>
<evidence type="ECO:0000256" key="4">
    <source>
        <dbReference type="ARBA" id="ARBA00022448"/>
    </source>
</evidence>
<sequence>MDPGGQVTLENLSLWFLHSLSPQPEPRRKAEEELSRAADSPGFSIAVLHLVSSPASDDQIRHAAAVHFKNHLRSRWSPAGDGPSPIPDAEKEQVKGLLVGLMLASPPRIQSQLSEALAVVSSHDFPRSWPALLPELVSSLRSAPDYRAANGLLGAANSIFKKFRSAFGGRTDIRLDLKYCLDVFAAPLLETFLKTARQIDTARAAPAPDAPLLRQMLDSQRLCCRIFYSLNSIELPEFFEDHMQEWMTEFKAYLTTSYPPAVEADGTVDALRAAVCENLQLYMRMNEEEFQGYLADFVSAVYTLLMTASPSSSRDHLTVTAIKFLTTVSTSVHHGLFGDPKVLPQICQSIVFPNIRVRDEDEELFEMNYVEYIRRDIERSDADTRRRIACELLKGIAVNYKEQVMAITSEQIQRMLGAYQANPSGNWKEKDCAIYLVVSLATKKPTGGMEAAYLINVENFFTSAIIPELQSRDVNAMPMLKAGALKFFTVFRSQIPKQAAILLLPEVIRFLASESNVVHSYAANCIENMLLVKDGGHLRYTASDISPFLLVLMTNLFNALRFPDSQENPYIMKCIMCVLGVAEVNREVAVPCMAGLVSVLSEVCKNPKDPNFNHFLFEAIAALIRRSCEKDQSLVGMFEENLFPALQNILVNDIAEFWPYAFQLFAQLIGISRPPLSPNYLQLFQVLLSPESWKRPASVPALVQLLSAYLQKVPNELNSEGRLNQVLGIFNNLVLAANTEELGFYVLNTVIENLQYEVLAPYIGHIWSVLFTRLQVRQTMRFVKSLIIFMSLVVVKHGPAILVDSINAIQSNLFRTILEKFWIPNLKQITGFVEVKLTATASTRLLCESPSLLDGSATDLCGKMLDSVITLLARPEDERVEEEVDVPDIGGNIGQSSAFARLHNAGKKDEDPLENIIKDPKQFFVTSLARLAALSPRKYPVVIEKYVDAANKEALDELCKTYNCCII</sequence>
<dbReference type="Pfam" id="PF03378">
    <property type="entry name" value="CAS_CSE1"/>
    <property type="match status" value="1"/>
</dbReference>
<evidence type="ECO:0000256" key="1">
    <source>
        <dbReference type="ARBA" id="ARBA00004123"/>
    </source>
</evidence>
<dbReference type="Pfam" id="PF03810">
    <property type="entry name" value="IBN_N"/>
    <property type="match status" value="1"/>
</dbReference>
<dbReference type="GO" id="GO:0005829">
    <property type="term" value="C:cytosol"/>
    <property type="evidence" value="ECO:0007669"/>
    <property type="project" value="TreeGrafter"/>
</dbReference>
<dbReference type="InterPro" id="IPR011989">
    <property type="entry name" value="ARM-like"/>
</dbReference>
<comment type="similarity">
    <text evidence="3">Belongs to the XPO2/CSE1 family.</text>
</comment>
<dbReference type="PROSITE" id="PS50166">
    <property type="entry name" value="IMPORTIN_B_NT"/>
    <property type="match status" value="1"/>
</dbReference>
<keyword evidence="7" id="KW-0539">Nucleus</keyword>
<dbReference type="GO" id="GO:0031267">
    <property type="term" value="F:small GTPase binding"/>
    <property type="evidence" value="ECO:0007669"/>
    <property type="project" value="InterPro"/>
</dbReference>
<reference evidence="9" key="1">
    <citation type="submission" date="2015-07" db="EMBL/GenBank/DDBJ databases">
        <title>Transcriptome Assembly of Anthurium amnicola.</title>
        <authorList>
            <person name="Suzuki J."/>
        </authorList>
    </citation>
    <scope>NUCLEOTIDE SEQUENCE</scope>
</reference>
<dbReference type="InterPro" id="IPR013713">
    <property type="entry name" value="XPO2_central"/>
</dbReference>
<dbReference type="PANTHER" id="PTHR10997:SF8">
    <property type="entry name" value="EXPORTIN-2"/>
    <property type="match status" value="1"/>
</dbReference>
<dbReference type="AlphaFoldDB" id="A0A1D1XSY5"/>
<evidence type="ECO:0000256" key="3">
    <source>
        <dbReference type="ARBA" id="ARBA00008669"/>
    </source>
</evidence>
<feature type="domain" description="Importin N-terminal" evidence="8">
    <location>
        <begin position="30"/>
        <end position="104"/>
    </location>
</feature>
<dbReference type="PANTHER" id="PTHR10997">
    <property type="entry name" value="IMPORTIN-7, 8, 11"/>
    <property type="match status" value="1"/>
</dbReference>
<keyword evidence="4" id="KW-0813">Transport</keyword>
<name>A0A1D1XSY5_9ARAE</name>
<keyword evidence="5" id="KW-0963">Cytoplasm</keyword>
<dbReference type="InterPro" id="IPR005043">
    <property type="entry name" value="XPO2_C"/>
</dbReference>
<evidence type="ECO:0000259" key="8">
    <source>
        <dbReference type="PROSITE" id="PS50166"/>
    </source>
</evidence>
<dbReference type="FunFam" id="1.25.10.10:FF:000057">
    <property type="entry name" value="Exportin-2 isoform 1"/>
    <property type="match status" value="1"/>
</dbReference>
<accession>A0A1D1XSY5</accession>
<dbReference type="SUPFAM" id="SSF48371">
    <property type="entry name" value="ARM repeat"/>
    <property type="match status" value="1"/>
</dbReference>
<dbReference type="GO" id="GO:0006606">
    <property type="term" value="P:protein import into nucleus"/>
    <property type="evidence" value="ECO:0007669"/>
    <property type="project" value="TreeGrafter"/>
</dbReference>
<dbReference type="InterPro" id="IPR001494">
    <property type="entry name" value="Importin-beta_N"/>
</dbReference>
<comment type="subcellular location">
    <subcellularLocation>
        <location evidence="2">Cytoplasm</location>
    </subcellularLocation>
    <subcellularLocation>
        <location evidence="1">Nucleus</location>
    </subcellularLocation>
</comment>
<evidence type="ECO:0000256" key="6">
    <source>
        <dbReference type="ARBA" id="ARBA00022927"/>
    </source>
</evidence>
<dbReference type="GO" id="GO:0005049">
    <property type="term" value="F:nuclear export signal receptor activity"/>
    <property type="evidence" value="ECO:0007669"/>
    <property type="project" value="TreeGrafter"/>
</dbReference>
<dbReference type="GO" id="GO:0006611">
    <property type="term" value="P:protein export from nucleus"/>
    <property type="evidence" value="ECO:0007669"/>
    <property type="project" value="TreeGrafter"/>
</dbReference>
<dbReference type="SMART" id="SM00913">
    <property type="entry name" value="IBN_N"/>
    <property type="match status" value="1"/>
</dbReference>
<dbReference type="InterPro" id="IPR016024">
    <property type="entry name" value="ARM-type_fold"/>
</dbReference>
<evidence type="ECO:0000256" key="7">
    <source>
        <dbReference type="ARBA" id="ARBA00023242"/>
    </source>
</evidence>
<dbReference type="GO" id="GO:0005635">
    <property type="term" value="C:nuclear envelope"/>
    <property type="evidence" value="ECO:0007669"/>
    <property type="project" value="TreeGrafter"/>
</dbReference>